<comment type="pathway">
    <text evidence="2">Lipid metabolism; fatty acid beta-oxidation.</text>
</comment>
<accession>A0A8J2T776</accession>
<dbReference type="PANTHER" id="PTHR45024:SF2">
    <property type="entry name" value="SCP2 DOMAIN-CONTAINING PROTEIN"/>
    <property type="match status" value="1"/>
</dbReference>
<dbReference type="Gene3D" id="3.10.129.10">
    <property type="entry name" value="Hotdog Thioesterase"/>
    <property type="match status" value="2"/>
</dbReference>
<evidence type="ECO:0000256" key="14">
    <source>
        <dbReference type="ARBA" id="ARBA00023239"/>
    </source>
</evidence>
<dbReference type="Pfam" id="PF01575">
    <property type="entry name" value="MaoC_dehydratas"/>
    <property type="match status" value="1"/>
</dbReference>
<dbReference type="EC" id="4.2.1.119" evidence="6"/>
<evidence type="ECO:0000256" key="9">
    <source>
        <dbReference type="ARBA" id="ARBA00022857"/>
    </source>
</evidence>
<evidence type="ECO:0000313" key="23">
    <source>
        <dbReference type="Proteomes" id="UP000019375"/>
    </source>
</evidence>
<evidence type="ECO:0000313" key="22">
    <source>
        <dbReference type="EMBL" id="CDF89978.1"/>
    </source>
</evidence>
<evidence type="ECO:0000256" key="2">
    <source>
        <dbReference type="ARBA" id="ARBA00005005"/>
    </source>
</evidence>
<evidence type="ECO:0000256" key="8">
    <source>
        <dbReference type="ARBA" id="ARBA00022832"/>
    </source>
</evidence>
<dbReference type="Pfam" id="PF22622">
    <property type="entry name" value="MFE-2_hydrat-2_N"/>
    <property type="match status" value="1"/>
</dbReference>
<comment type="similarity">
    <text evidence="3">Belongs to the short-chain dehydrogenases/reductases (SDR) family.</text>
</comment>
<dbReference type="Proteomes" id="UP000019375">
    <property type="component" value="Unassembled WGS sequence"/>
</dbReference>
<evidence type="ECO:0000256" key="11">
    <source>
        <dbReference type="ARBA" id="ARBA00023098"/>
    </source>
</evidence>
<dbReference type="GO" id="GO:0016491">
    <property type="term" value="F:oxidoreductase activity"/>
    <property type="evidence" value="ECO:0007669"/>
    <property type="project" value="UniProtKB-KW"/>
</dbReference>
<keyword evidence="9" id="KW-0521">NADP</keyword>
<evidence type="ECO:0000256" key="20">
    <source>
        <dbReference type="ARBA" id="ARBA00081853"/>
    </source>
</evidence>
<dbReference type="PRINTS" id="PR00081">
    <property type="entry name" value="GDHRDH"/>
</dbReference>
<proteinExistence type="inferred from homology"/>
<dbReference type="SUPFAM" id="SSF54637">
    <property type="entry name" value="Thioesterase/thiol ester dehydrase-isomerase"/>
    <property type="match status" value="2"/>
</dbReference>
<evidence type="ECO:0000256" key="3">
    <source>
        <dbReference type="ARBA" id="ARBA00006484"/>
    </source>
</evidence>
<gene>
    <name evidence="22" type="ORF">BN860_06084g</name>
</gene>
<evidence type="ECO:0000256" key="7">
    <source>
        <dbReference type="ARBA" id="ARBA00022737"/>
    </source>
</evidence>
<name>A0A8J2T776_ZYGB2</name>
<dbReference type="InterPro" id="IPR029069">
    <property type="entry name" value="HotDog_dom_sf"/>
</dbReference>
<dbReference type="InterPro" id="IPR051687">
    <property type="entry name" value="Peroxisomal_Beta-Oxidation"/>
</dbReference>
<dbReference type="EMBL" id="HG316458">
    <property type="protein sequence ID" value="CDF89978.1"/>
    <property type="molecule type" value="Genomic_DNA"/>
</dbReference>
<dbReference type="CDD" id="cd03448">
    <property type="entry name" value="HDE_HSD"/>
    <property type="match status" value="1"/>
</dbReference>
<protein>
    <recommendedName>
        <fullName evidence="19">Peroxisomal hydratase-dehydrogenase-epimerase</fullName>
        <ecNumber evidence="5">1.1.1.n12</ecNumber>
        <ecNumber evidence="6">4.2.1.119</ecNumber>
    </recommendedName>
    <alternativeName>
        <fullName evidence="20">Multifunctional beta-oxidation protein</fullName>
    </alternativeName>
</protein>
<comment type="subunit">
    <text evidence="4">Monomer.</text>
</comment>
<dbReference type="Gene3D" id="3.40.50.720">
    <property type="entry name" value="NAD(P)-binding Rossmann-like Domain"/>
    <property type="match status" value="2"/>
</dbReference>
<comment type="catalytic activity">
    <reaction evidence="16">
        <text>a (3R)-3-hydroxyacyl-CoA = a (2E)-enoyl-CoA + H2O</text>
        <dbReference type="Rhea" id="RHEA:26526"/>
        <dbReference type="ChEBI" id="CHEBI:15377"/>
        <dbReference type="ChEBI" id="CHEBI:57319"/>
        <dbReference type="ChEBI" id="CHEBI:58856"/>
        <dbReference type="EC" id="4.2.1.119"/>
    </reaction>
</comment>
<feature type="domain" description="Ketoreductase" evidence="21">
    <location>
        <begin position="10"/>
        <end position="199"/>
    </location>
</feature>
<evidence type="ECO:0000259" key="21">
    <source>
        <dbReference type="SMART" id="SM00822"/>
    </source>
</evidence>
<keyword evidence="7" id="KW-0677">Repeat</keyword>
<sequence length="921" mass="99963">MSSKLSFEGRVVVVTGAGGGLGKVYALEYAKRGAKVVVNDLGGSLGGSGHDKRAADLVVGEIRKSGGTAVANYDSVSGGGSNIVKTAIDHFGRVDVVINNAGILRDVSFAKMSAEQFAQVVDVHLNGAYELSHAAWPYMLKQKFGRIINTASPAGLYGNFGQANYAAAKLGLVGLAETLSKEGLKYDIRANVIAPLASSRMTEDILPAHILKQLGPEKIAPLVLYLTHESCKVTNSIFELAGGWYGQIRWERSSGQIFNPNEETLTPEALLHKWGSINDFTDKPFKPTEHPIQLADYNDLITKARNLPKNNDQGTIKIESLQNKVVIITGAGGGLGRSHANWFARYGAKVVVNDIKSPKDVVQELNNKYGEGTAVSDTHNIITEAPLIVETALRSFGHVDVLVNNAGILRDRSFKKMVDSEWNAVLQVHLFATFAMCKAVWPVFMKQKSGYILNVTSTTGIYGNFGQANYSAAKSAILGFSKTIAIEGASRGIIVNVIAPHAETAMTRTIFRDTELKNHFDPSQVSPLFVLLASEELQRSKGKIGVRGELFEVGGGWVGRTRFQRSAGFAAVASTKDNIITPELIRENWSKVVNFSNPQYPSSFAESSALILRALQAASSPHTGNSPTDSKNTAKSTSPDIFVYTDRDSILYNLGLGAKSNETQYVYENDPHFQVLPSFAVIPFMHNVMTGLNMGELVDNFDFSKLLHGEQYFKLFPPTVLATHRSVRTIIKPLQVLDKGSKGAVVVGGSETFCTKTNKLLATNEGTFFIRGATARGSKARSLGARAKFATMNFKPPQGQSPDAELDCFTSRDQAALYRLSGDYNPLHIDPKAAKAVGFPRPILHGLCTLGITVKALYEHFGAFSELKLRFTSPVFPGDHLKVRVWKQANGTVIFQTVDVTRNVVVLDNAAIHLVGSDSKF</sequence>
<dbReference type="InterPro" id="IPR036291">
    <property type="entry name" value="NAD(P)-bd_dom_sf"/>
</dbReference>
<evidence type="ECO:0000256" key="12">
    <source>
        <dbReference type="ARBA" id="ARBA00023140"/>
    </source>
</evidence>
<dbReference type="InterPro" id="IPR002347">
    <property type="entry name" value="SDR_fam"/>
</dbReference>
<evidence type="ECO:0000256" key="17">
    <source>
        <dbReference type="ARBA" id="ARBA00052025"/>
    </source>
</evidence>
<dbReference type="PROSITE" id="PS00061">
    <property type="entry name" value="ADH_SHORT"/>
    <property type="match status" value="2"/>
</dbReference>
<evidence type="ECO:0000256" key="10">
    <source>
        <dbReference type="ARBA" id="ARBA00023002"/>
    </source>
</evidence>
<keyword evidence="11" id="KW-0443">Lipid metabolism</keyword>
<keyword evidence="14" id="KW-0456">Lyase</keyword>
<dbReference type="FunFam" id="3.40.50.720:FF:000185">
    <property type="entry name" value="peroxisomal multifunctional enzyme type 2"/>
    <property type="match status" value="1"/>
</dbReference>
<organism evidence="22 23">
    <name type="scientific">Zygosaccharomyces bailii (strain CLIB 213 / ATCC 58445 / CBS 680 / BCRC 21525 / NBRC 1098 / NCYC 1416 / NRRL Y-2227)</name>
    <dbReference type="NCBI Taxonomy" id="1333698"/>
    <lineage>
        <taxon>Eukaryota</taxon>
        <taxon>Fungi</taxon>
        <taxon>Dikarya</taxon>
        <taxon>Ascomycota</taxon>
        <taxon>Saccharomycotina</taxon>
        <taxon>Saccharomycetes</taxon>
        <taxon>Saccharomycetales</taxon>
        <taxon>Saccharomycetaceae</taxon>
        <taxon>Zygosaccharomyces</taxon>
    </lineage>
</organism>
<evidence type="ECO:0000256" key="5">
    <source>
        <dbReference type="ARBA" id="ARBA00012456"/>
    </source>
</evidence>
<dbReference type="Pfam" id="PF00106">
    <property type="entry name" value="adh_short"/>
    <property type="match status" value="2"/>
</dbReference>
<evidence type="ECO:0000256" key="19">
    <source>
        <dbReference type="ARBA" id="ARBA00073871"/>
    </source>
</evidence>
<evidence type="ECO:0000256" key="13">
    <source>
        <dbReference type="ARBA" id="ARBA00023235"/>
    </source>
</evidence>
<dbReference type="PANTHER" id="PTHR45024">
    <property type="entry name" value="DEHYDROGENASES, SHORT CHAIN"/>
    <property type="match status" value="1"/>
</dbReference>
<dbReference type="InterPro" id="IPR002539">
    <property type="entry name" value="MaoC-like_dom"/>
</dbReference>
<comment type="catalytic activity">
    <reaction evidence="17">
        <text>a (3R)-3-hydroxyacyl-CoA + NAD(+) = a 3-oxoacyl-CoA + NADH + H(+)</text>
        <dbReference type="Rhea" id="RHEA:32711"/>
        <dbReference type="ChEBI" id="CHEBI:15378"/>
        <dbReference type="ChEBI" id="CHEBI:57319"/>
        <dbReference type="ChEBI" id="CHEBI:57540"/>
        <dbReference type="ChEBI" id="CHEBI:57945"/>
        <dbReference type="ChEBI" id="CHEBI:90726"/>
        <dbReference type="EC" id="1.1.1.n12"/>
    </reaction>
</comment>
<reference evidence="23" key="1">
    <citation type="journal article" date="2013" name="Genome Announc.">
        <title>Genome sequence of the food spoilage yeast Zygosaccharomyces bailii CLIB 213(T).</title>
        <authorList>
            <person name="Galeote V."/>
            <person name="Bigey F."/>
            <person name="Devillers H."/>
            <person name="Neuveglise C."/>
            <person name="Dequin S."/>
        </authorList>
    </citation>
    <scope>NUCLEOTIDE SEQUENCE [LARGE SCALE GENOMIC DNA]</scope>
    <source>
        <strain evidence="23">CLIB 213 / ATCC 58445 / CBS 680 / CCRC 21525 / NBRC 1098 / NCYC 1416 / NRRL Y-2227</strain>
    </source>
</reference>
<evidence type="ECO:0000256" key="18">
    <source>
        <dbReference type="ARBA" id="ARBA00055743"/>
    </source>
</evidence>
<evidence type="ECO:0000256" key="4">
    <source>
        <dbReference type="ARBA" id="ARBA00011245"/>
    </source>
</evidence>
<evidence type="ECO:0000256" key="16">
    <source>
        <dbReference type="ARBA" id="ARBA00029334"/>
    </source>
</evidence>
<dbReference type="GO" id="GO:0018812">
    <property type="term" value="F:3-hydroxyacyl-CoA dehydratase activity"/>
    <property type="evidence" value="ECO:0007669"/>
    <property type="project" value="UniProtKB-EC"/>
</dbReference>
<dbReference type="FunFam" id="3.40.50.720:FF:000410">
    <property type="entry name" value="Peroxisomal multifunctional beta-oxidation protein"/>
    <property type="match status" value="1"/>
</dbReference>
<dbReference type="PRINTS" id="PR00080">
    <property type="entry name" value="SDRFAMILY"/>
</dbReference>
<dbReference type="InterPro" id="IPR054357">
    <property type="entry name" value="MFE-2_N"/>
</dbReference>
<dbReference type="CDD" id="cd05353">
    <property type="entry name" value="hydroxyacyl-CoA-like_DH_SDR_c-like"/>
    <property type="match status" value="2"/>
</dbReference>
<comment type="function">
    <text evidence="18">Second trifunctional enzyme acting on the beta-oxidation pathway for fatty acids, possessing hydratase-dehydrogenase-epimerase activities. Converts trans-2-enoyl-CoA via D-3-hydroxyacyl-CoA to 3-ketoacyl-CoA.</text>
</comment>
<keyword evidence="8" id="KW-0276">Fatty acid metabolism</keyword>
<dbReference type="GO" id="GO:0006635">
    <property type="term" value="P:fatty acid beta-oxidation"/>
    <property type="evidence" value="ECO:0007669"/>
    <property type="project" value="UniProtKB-UniPathway"/>
</dbReference>
<keyword evidence="15" id="KW-0511">Multifunctional enzyme</keyword>
<dbReference type="GO" id="GO:0005777">
    <property type="term" value="C:peroxisome"/>
    <property type="evidence" value="ECO:0007669"/>
    <property type="project" value="UniProtKB-SubCell"/>
</dbReference>
<evidence type="ECO:0000256" key="1">
    <source>
        <dbReference type="ARBA" id="ARBA00004275"/>
    </source>
</evidence>
<keyword evidence="10" id="KW-0560">Oxidoreductase</keyword>
<keyword evidence="13" id="KW-0413">Isomerase</keyword>
<evidence type="ECO:0000256" key="6">
    <source>
        <dbReference type="ARBA" id="ARBA00013156"/>
    </source>
</evidence>
<keyword evidence="23" id="KW-1185">Reference proteome</keyword>
<evidence type="ECO:0000256" key="15">
    <source>
        <dbReference type="ARBA" id="ARBA00023268"/>
    </source>
</evidence>
<comment type="subcellular location">
    <subcellularLocation>
        <location evidence="1">Peroxisome</location>
    </subcellularLocation>
</comment>
<dbReference type="InterPro" id="IPR057326">
    <property type="entry name" value="KR_dom"/>
</dbReference>
<dbReference type="AlphaFoldDB" id="A0A8J2T776"/>
<keyword evidence="12" id="KW-0576">Peroxisome</keyword>
<dbReference type="SUPFAM" id="SSF51735">
    <property type="entry name" value="NAD(P)-binding Rossmann-fold domains"/>
    <property type="match status" value="2"/>
</dbReference>
<dbReference type="SMART" id="SM00822">
    <property type="entry name" value="PKS_KR"/>
    <property type="match status" value="1"/>
</dbReference>
<dbReference type="OrthoDB" id="3592703at2759"/>
<dbReference type="UniPathway" id="UPA00659"/>
<dbReference type="EC" id="1.1.1.n12" evidence="5"/>
<dbReference type="InterPro" id="IPR020904">
    <property type="entry name" value="Sc_DH/Rdtase_CS"/>
</dbReference>
<dbReference type="GO" id="GO:0016853">
    <property type="term" value="F:isomerase activity"/>
    <property type="evidence" value="ECO:0007669"/>
    <property type="project" value="UniProtKB-KW"/>
</dbReference>